<protein>
    <submittedName>
        <fullName evidence="2">Uncharacterized protein</fullName>
    </submittedName>
</protein>
<feature type="compositionally biased region" description="Basic and acidic residues" evidence="1">
    <location>
        <begin position="105"/>
        <end position="124"/>
    </location>
</feature>
<feature type="compositionally biased region" description="Polar residues" evidence="1">
    <location>
        <begin position="198"/>
        <end position="224"/>
    </location>
</feature>
<dbReference type="KEGG" id="sgra:EX895_002945"/>
<accession>A0A4U7KUC6</accession>
<feature type="compositionally biased region" description="Polar residues" evidence="1">
    <location>
        <begin position="338"/>
        <end position="368"/>
    </location>
</feature>
<dbReference type="RefSeq" id="XP_029740220.1">
    <property type="nucleotide sequence ID" value="XM_029883543.1"/>
</dbReference>
<keyword evidence="3" id="KW-1185">Reference proteome</keyword>
<organism evidence="2 3">
    <name type="scientific">Sporisorium graminicola</name>
    <dbReference type="NCBI Taxonomy" id="280036"/>
    <lineage>
        <taxon>Eukaryota</taxon>
        <taxon>Fungi</taxon>
        <taxon>Dikarya</taxon>
        <taxon>Basidiomycota</taxon>
        <taxon>Ustilaginomycotina</taxon>
        <taxon>Ustilaginomycetes</taxon>
        <taxon>Ustilaginales</taxon>
        <taxon>Ustilaginaceae</taxon>
        <taxon>Sporisorium</taxon>
    </lineage>
</organism>
<comment type="caution">
    <text evidence="2">The sequence shown here is derived from an EMBL/GenBank/DDBJ whole genome shotgun (WGS) entry which is preliminary data.</text>
</comment>
<evidence type="ECO:0000313" key="2">
    <source>
        <dbReference type="EMBL" id="TKY88235.1"/>
    </source>
</evidence>
<feature type="region of interest" description="Disordered" evidence="1">
    <location>
        <begin position="65"/>
        <end position="262"/>
    </location>
</feature>
<proteinExistence type="predicted"/>
<feature type="compositionally biased region" description="Basic and acidic residues" evidence="1">
    <location>
        <begin position="75"/>
        <end position="97"/>
    </location>
</feature>
<dbReference type="GeneID" id="40725840"/>
<gene>
    <name evidence="2" type="ORF">EX895_002945</name>
</gene>
<evidence type="ECO:0000256" key="1">
    <source>
        <dbReference type="SAM" id="MobiDB-lite"/>
    </source>
</evidence>
<dbReference type="EMBL" id="SRRM01000010">
    <property type="protein sequence ID" value="TKY88235.1"/>
    <property type="molecule type" value="Genomic_DNA"/>
</dbReference>
<dbReference type="OrthoDB" id="2547236at2759"/>
<sequence length="448" mass="47846">MVHPLVITAAATAGLGAAVAFEVAVFGPWREENWPQGFGHGVRSELLKIRREFEEAVTEIRDEFRTRRDGRRRRTSGDNARRRLSDGELDDFRRGVGEEASSESAQHEFEMHERQASAYRDRLRASMSEGAVRGSDQPNSRLRRRRPANASDTEGKSSSPTNSIKVPVIDVRAPASPELPHHSLGDASPSVKDAASLPSDSRFNSVRSAKASGASQQETTSADTESGAAKNGLLGLDFGPQSSASSDEQAGQGVTGDPFVDIVDGTASSWHAVFSDRTQEPSNETVLESIAGHSSPALSLQDAAEEAHVVLDTNGLSQTLSDQQSSFHELYAEAPGNDASQASPHQSNRALHTPSQDARSNGTRSETAASEPDFEVLSDTADSEGRWQHLEAPPSPTISSGSEAIAVGSIDTFSVTSDGQDSWAELSEPGSDAEGFARRETSVRSPRG</sequence>
<dbReference type="AlphaFoldDB" id="A0A4U7KUC6"/>
<feature type="compositionally biased region" description="Polar residues" evidence="1">
    <location>
        <begin position="411"/>
        <end position="420"/>
    </location>
</feature>
<evidence type="ECO:0000313" key="3">
    <source>
        <dbReference type="Proteomes" id="UP000306050"/>
    </source>
</evidence>
<reference evidence="2 3" key="1">
    <citation type="submission" date="2019-05" db="EMBL/GenBank/DDBJ databases">
        <title>Sporisorium graminicola CBS 10092 draft sequencing and annotation.</title>
        <authorList>
            <person name="Solano-Gonzalez S."/>
            <person name="Caddick M.X."/>
            <person name="Darby A."/>
        </authorList>
    </citation>
    <scope>NUCLEOTIDE SEQUENCE [LARGE SCALE GENOMIC DNA]</scope>
    <source>
        <strain evidence="2 3">CBS 10092</strain>
    </source>
</reference>
<feature type="region of interest" description="Disordered" evidence="1">
    <location>
        <begin position="335"/>
        <end position="448"/>
    </location>
</feature>
<dbReference type="Proteomes" id="UP000306050">
    <property type="component" value="Chromosome SGRAM_18"/>
</dbReference>
<feature type="compositionally biased region" description="Polar residues" evidence="1">
    <location>
        <begin position="240"/>
        <end position="249"/>
    </location>
</feature>
<feature type="compositionally biased region" description="Polar residues" evidence="1">
    <location>
        <begin position="150"/>
        <end position="164"/>
    </location>
</feature>
<name>A0A4U7KUC6_9BASI</name>